<reference evidence="2 3" key="1">
    <citation type="journal article" date="2019" name="Sci. Rep.">
        <title>Orb-weaving spider Araneus ventricosus genome elucidates the spidroin gene catalogue.</title>
        <authorList>
            <person name="Kono N."/>
            <person name="Nakamura H."/>
            <person name="Ohtoshi R."/>
            <person name="Moran D.A.P."/>
            <person name="Shinohara A."/>
            <person name="Yoshida Y."/>
            <person name="Fujiwara M."/>
            <person name="Mori M."/>
            <person name="Tomita M."/>
            <person name="Arakawa K."/>
        </authorList>
    </citation>
    <scope>NUCLEOTIDE SEQUENCE [LARGE SCALE GENOMIC DNA]</scope>
</reference>
<keyword evidence="3" id="KW-1185">Reference proteome</keyword>
<proteinExistence type="predicted"/>
<name>A0A4Y2BZ66_ARAVE</name>
<feature type="compositionally biased region" description="Polar residues" evidence="1">
    <location>
        <begin position="96"/>
        <end position="105"/>
    </location>
</feature>
<dbReference type="Proteomes" id="UP000499080">
    <property type="component" value="Unassembled WGS sequence"/>
</dbReference>
<organism evidence="2 3">
    <name type="scientific">Araneus ventricosus</name>
    <name type="common">Orbweaver spider</name>
    <name type="synonym">Epeira ventricosa</name>
    <dbReference type="NCBI Taxonomy" id="182803"/>
    <lineage>
        <taxon>Eukaryota</taxon>
        <taxon>Metazoa</taxon>
        <taxon>Ecdysozoa</taxon>
        <taxon>Arthropoda</taxon>
        <taxon>Chelicerata</taxon>
        <taxon>Arachnida</taxon>
        <taxon>Araneae</taxon>
        <taxon>Araneomorphae</taxon>
        <taxon>Entelegynae</taxon>
        <taxon>Araneoidea</taxon>
        <taxon>Araneidae</taxon>
        <taxon>Araneus</taxon>
    </lineage>
</organism>
<evidence type="ECO:0000313" key="3">
    <source>
        <dbReference type="Proteomes" id="UP000499080"/>
    </source>
</evidence>
<protein>
    <submittedName>
        <fullName evidence="2">Uncharacterized protein</fullName>
    </submittedName>
</protein>
<dbReference type="AlphaFoldDB" id="A0A4Y2BZ66"/>
<dbReference type="EMBL" id="BGPR01000120">
    <property type="protein sequence ID" value="GBL96414.1"/>
    <property type="molecule type" value="Genomic_DNA"/>
</dbReference>
<accession>A0A4Y2BZ66</accession>
<sequence length="105" mass="11711">MAKFHLASFNLEDCISFHHIFNTDEPINAYTDGLKTDGRPDCSFCVSECNISTAQWMTQLNLYNSVLEAELLLSKKPALAPVNPINLLKSGPIENPDSTPFPRQN</sequence>
<evidence type="ECO:0000313" key="2">
    <source>
        <dbReference type="EMBL" id="GBL96414.1"/>
    </source>
</evidence>
<comment type="caution">
    <text evidence="2">The sequence shown here is derived from an EMBL/GenBank/DDBJ whole genome shotgun (WGS) entry which is preliminary data.</text>
</comment>
<gene>
    <name evidence="2" type="ORF">AVEN_43728_1</name>
</gene>
<feature type="region of interest" description="Disordered" evidence="1">
    <location>
        <begin position="83"/>
        <end position="105"/>
    </location>
</feature>
<evidence type="ECO:0000256" key="1">
    <source>
        <dbReference type="SAM" id="MobiDB-lite"/>
    </source>
</evidence>